<proteinExistence type="predicted"/>
<feature type="region of interest" description="Disordered" evidence="1">
    <location>
        <begin position="47"/>
        <end position="90"/>
    </location>
</feature>
<feature type="compositionally biased region" description="Basic and acidic residues" evidence="1">
    <location>
        <begin position="228"/>
        <end position="239"/>
    </location>
</feature>
<evidence type="ECO:0000313" key="2">
    <source>
        <dbReference type="EMBL" id="KAF1833828.1"/>
    </source>
</evidence>
<sequence length="382" mass="43114">MKAEAEAAIETTKGLLQDLVVVVSLVHTLTDSFGSARDLYHKLKRKTHLKDSDDEDDSSNSFRRPLHKRHDSAFGPGRRKEDCSDSEEELIRTSSSHIRAEYERGYRKLGEPFARGDLTAQTQLQSQIIQLQQTLLNIQQDLLLSTYLAPSSSHSHLVRLIQTTRTARAASIAALNMQYQRMLPAVPPRRSDPPLTITGAFPLPVDRKHKWRRRRRSVSSSSSSSCSSDEKGPEPEPKPKPKPKPTPTPAPQPHHPRLFCIYASDLQHDSCLPLTDAYKACGNNLCPFCRTYIATQPGKAWEIITDDCKNEDGHQKRKSRTFLVKNRFVVKCHREHGGFACVLCARFKASDTVCREIGALMDHLWREHTGDELGKDDDIVEC</sequence>
<feature type="compositionally biased region" description="Basic residues" evidence="1">
    <location>
        <begin position="208"/>
        <end position="217"/>
    </location>
</feature>
<evidence type="ECO:0000256" key="1">
    <source>
        <dbReference type="SAM" id="MobiDB-lite"/>
    </source>
</evidence>
<feature type="region of interest" description="Disordered" evidence="1">
    <location>
        <begin position="208"/>
        <end position="253"/>
    </location>
</feature>
<dbReference type="AlphaFoldDB" id="A0A6A5K924"/>
<protein>
    <submittedName>
        <fullName evidence="2">Uncharacterized protein</fullName>
    </submittedName>
</protein>
<organism evidence="2 3">
    <name type="scientific">Decorospora gaudefroyi</name>
    <dbReference type="NCBI Taxonomy" id="184978"/>
    <lineage>
        <taxon>Eukaryota</taxon>
        <taxon>Fungi</taxon>
        <taxon>Dikarya</taxon>
        <taxon>Ascomycota</taxon>
        <taxon>Pezizomycotina</taxon>
        <taxon>Dothideomycetes</taxon>
        <taxon>Pleosporomycetidae</taxon>
        <taxon>Pleosporales</taxon>
        <taxon>Pleosporineae</taxon>
        <taxon>Pleosporaceae</taxon>
        <taxon>Decorospora</taxon>
    </lineage>
</organism>
<dbReference type="OrthoDB" id="5309037at2759"/>
<feature type="compositionally biased region" description="Low complexity" evidence="1">
    <location>
        <begin position="218"/>
        <end position="227"/>
    </location>
</feature>
<dbReference type="EMBL" id="ML975312">
    <property type="protein sequence ID" value="KAF1833828.1"/>
    <property type="molecule type" value="Genomic_DNA"/>
</dbReference>
<dbReference type="PANTHER" id="PTHR42354:SF1">
    <property type="entry name" value="C2H2-TYPE DOMAIN-CONTAINING PROTEIN"/>
    <property type="match status" value="1"/>
</dbReference>
<feature type="compositionally biased region" description="Pro residues" evidence="1">
    <location>
        <begin position="244"/>
        <end position="253"/>
    </location>
</feature>
<gene>
    <name evidence="2" type="ORF">BDW02DRAFT_361449</name>
</gene>
<dbReference type="PANTHER" id="PTHR42354">
    <property type="entry name" value="C2H2-TYPE DOMAIN-CONTAINING PROTEIN"/>
    <property type="match status" value="1"/>
</dbReference>
<dbReference type="Proteomes" id="UP000800040">
    <property type="component" value="Unassembled WGS sequence"/>
</dbReference>
<accession>A0A6A5K924</accession>
<keyword evidence="3" id="KW-1185">Reference proteome</keyword>
<evidence type="ECO:0000313" key="3">
    <source>
        <dbReference type="Proteomes" id="UP000800040"/>
    </source>
</evidence>
<name>A0A6A5K924_9PLEO</name>
<reference evidence="2" key="1">
    <citation type="submission" date="2020-01" db="EMBL/GenBank/DDBJ databases">
        <authorList>
            <consortium name="DOE Joint Genome Institute"/>
            <person name="Haridas S."/>
            <person name="Albert R."/>
            <person name="Binder M."/>
            <person name="Bloem J."/>
            <person name="Labutti K."/>
            <person name="Salamov A."/>
            <person name="Andreopoulos B."/>
            <person name="Baker S.E."/>
            <person name="Barry K."/>
            <person name="Bills G."/>
            <person name="Bluhm B.H."/>
            <person name="Cannon C."/>
            <person name="Castanera R."/>
            <person name="Culley D.E."/>
            <person name="Daum C."/>
            <person name="Ezra D."/>
            <person name="Gonzalez J.B."/>
            <person name="Henrissat B."/>
            <person name="Kuo A."/>
            <person name="Liang C."/>
            <person name="Lipzen A."/>
            <person name="Lutzoni F."/>
            <person name="Magnuson J."/>
            <person name="Mondo S."/>
            <person name="Nolan M."/>
            <person name="Ohm R."/>
            <person name="Pangilinan J."/>
            <person name="Park H.-J."/>
            <person name="Ramirez L."/>
            <person name="Alfaro M."/>
            <person name="Sun H."/>
            <person name="Tritt A."/>
            <person name="Yoshinaga Y."/>
            <person name="Zwiers L.-H."/>
            <person name="Turgeon B.G."/>
            <person name="Goodwin S.B."/>
            <person name="Spatafora J.W."/>
            <person name="Crous P.W."/>
            <person name="Grigoriev I.V."/>
        </authorList>
    </citation>
    <scope>NUCLEOTIDE SEQUENCE</scope>
    <source>
        <strain evidence="2">P77</strain>
    </source>
</reference>